<dbReference type="SUPFAM" id="SSF48498">
    <property type="entry name" value="Tetracyclin repressor-like, C-terminal domain"/>
    <property type="match status" value="1"/>
</dbReference>
<dbReference type="PRINTS" id="PR00455">
    <property type="entry name" value="HTHTETR"/>
</dbReference>
<keyword evidence="3 5" id="KW-0238">DNA-binding</keyword>
<protein>
    <submittedName>
        <fullName evidence="7">TetR family transcriptional regulator</fullName>
    </submittedName>
</protein>
<feature type="domain" description="HTH tetR-type" evidence="6">
    <location>
        <begin position="8"/>
        <end position="68"/>
    </location>
</feature>
<dbReference type="GO" id="GO:0003700">
    <property type="term" value="F:DNA-binding transcription factor activity"/>
    <property type="evidence" value="ECO:0007669"/>
    <property type="project" value="TreeGrafter"/>
</dbReference>
<dbReference type="InterPro" id="IPR003012">
    <property type="entry name" value="Tet_transcr_reg_TetR"/>
</dbReference>
<dbReference type="AlphaFoldDB" id="A0A4P6JYP4"/>
<dbReference type="PRINTS" id="PR00400">
    <property type="entry name" value="TETREPRESSOR"/>
</dbReference>
<sequence>MGRSGRPKISRELVLDAALALVDRDGIAGLSMRKLGVQLGIEAMTLYYYFPNKDAILDGLIEREAIKALNVPVGPPEEWARWLRGLAVALHEELLRHPRLLPLIATRPAMTPVSLRLVEQIVAGLCATGLSPLHAFQVLNIVTTFVVGHTLAEVGETPGHEDAAPDTAALEGTLDPLEFPFLAAAIADGLGQTEDHRSRFEFALDALFAGMAMLASQKGHDDSSD</sequence>
<keyword evidence="2" id="KW-0805">Transcription regulation</keyword>
<dbReference type="Gene3D" id="1.10.357.10">
    <property type="entry name" value="Tetracycline Repressor, domain 2"/>
    <property type="match status" value="1"/>
</dbReference>
<evidence type="ECO:0000313" key="7">
    <source>
        <dbReference type="EMBL" id="QBD80834.1"/>
    </source>
</evidence>
<dbReference type="PROSITE" id="PS50977">
    <property type="entry name" value="HTH_TETR_2"/>
    <property type="match status" value="1"/>
</dbReference>
<organism evidence="7 8">
    <name type="scientific">Ktedonosporobacter rubrisoli</name>
    <dbReference type="NCBI Taxonomy" id="2509675"/>
    <lineage>
        <taxon>Bacteria</taxon>
        <taxon>Bacillati</taxon>
        <taxon>Chloroflexota</taxon>
        <taxon>Ktedonobacteria</taxon>
        <taxon>Ktedonobacterales</taxon>
        <taxon>Ktedonosporobacteraceae</taxon>
        <taxon>Ktedonosporobacter</taxon>
    </lineage>
</organism>
<reference evidence="7 8" key="1">
    <citation type="submission" date="2019-01" db="EMBL/GenBank/DDBJ databases">
        <title>Ktedonosporobacter rubrisoli SCAWS-G2.</title>
        <authorList>
            <person name="Huang Y."/>
            <person name="Yan B."/>
        </authorList>
    </citation>
    <scope>NUCLEOTIDE SEQUENCE [LARGE SCALE GENOMIC DNA]</scope>
    <source>
        <strain evidence="7 8">SCAWS-G2</strain>
    </source>
</reference>
<name>A0A4P6JYP4_KTERU</name>
<proteinExistence type="predicted"/>
<dbReference type="Pfam" id="PF00440">
    <property type="entry name" value="TetR_N"/>
    <property type="match status" value="1"/>
</dbReference>
<dbReference type="Pfam" id="PF02909">
    <property type="entry name" value="TetR_C_1"/>
    <property type="match status" value="1"/>
</dbReference>
<gene>
    <name evidence="7" type="ORF">EPA93_34655</name>
</gene>
<dbReference type="GO" id="GO:0046677">
    <property type="term" value="P:response to antibiotic"/>
    <property type="evidence" value="ECO:0007669"/>
    <property type="project" value="InterPro"/>
</dbReference>
<dbReference type="Gene3D" id="1.10.10.60">
    <property type="entry name" value="Homeodomain-like"/>
    <property type="match status" value="1"/>
</dbReference>
<dbReference type="InterPro" id="IPR009057">
    <property type="entry name" value="Homeodomain-like_sf"/>
</dbReference>
<evidence type="ECO:0000313" key="8">
    <source>
        <dbReference type="Proteomes" id="UP000290365"/>
    </source>
</evidence>
<dbReference type="InterPro" id="IPR004111">
    <property type="entry name" value="Repressor_TetR_C"/>
</dbReference>
<evidence type="ECO:0000256" key="1">
    <source>
        <dbReference type="ARBA" id="ARBA00022491"/>
    </source>
</evidence>
<dbReference type="GO" id="GO:0045892">
    <property type="term" value="P:negative regulation of DNA-templated transcription"/>
    <property type="evidence" value="ECO:0007669"/>
    <property type="project" value="InterPro"/>
</dbReference>
<dbReference type="InterPro" id="IPR036271">
    <property type="entry name" value="Tet_transcr_reg_TetR-rel_C_sf"/>
</dbReference>
<evidence type="ECO:0000256" key="4">
    <source>
        <dbReference type="ARBA" id="ARBA00023163"/>
    </source>
</evidence>
<evidence type="ECO:0000259" key="6">
    <source>
        <dbReference type="PROSITE" id="PS50977"/>
    </source>
</evidence>
<evidence type="ECO:0000256" key="2">
    <source>
        <dbReference type="ARBA" id="ARBA00023015"/>
    </source>
</evidence>
<evidence type="ECO:0000256" key="3">
    <source>
        <dbReference type="ARBA" id="ARBA00023125"/>
    </source>
</evidence>
<keyword evidence="8" id="KW-1185">Reference proteome</keyword>
<dbReference type="InterPro" id="IPR050109">
    <property type="entry name" value="HTH-type_TetR-like_transc_reg"/>
</dbReference>
<keyword evidence="1" id="KW-0678">Repressor</keyword>
<dbReference type="Proteomes" id="UP000290365">
    <property type="component" value="Chromosome"/>
</dbReference>
<dbReference type="KEGG" id="kbs:EPA93_34655"/>
<dbReference type="InterPro" id="IPR001647">
    <property type="entry name" value="HTH_TetR"/>
</dbReference>
<dbReference type="GO" id="GO:0000976">
    <property type="term" value="F:transcription cis-regulatory region binding"/>
    <property type="evidence" value="ECO:0007669"/>
    <property type="project" value="TreeGrafter"/>
</dbReference>
<dbReference type="SUPFAM" id="SSF46689">
    <property type="entry name" value="Homeodomain-like"/>
    <property type="match status" value="1"/>
</dbReference>
<dbReference type="RefSeq" id="WP_129891896.1">
    <property type="nucleotide sequence ID" value="NZ_CP035758.1"/>
</dbReference>
<dbReference type="EMBL" id="CP035758">
    <property type="protein sequence ID" value="QBD80834.1"/>
    <property type="molecule type" value="Genomic_DNA"/>
</dbReference>
<accession>A0A4P6JYP4</accession>
<dbReference type="PANTHER" id="PTHR30055:SF151">
    <property type="entry name" value="TRANSCRIPTIONAL REGULATORY PROTEIN"/>
    <property type="match status" value="1"/>
</dbReference>
<dbReference type="OrthoDB" id="166040at2"/>
<keyword evidence="4" id="KW-0804">Transcription</keyword>
<dbReference type="PANTHER" id="PTHR30055">
    <property type="entry name" value="HTH-TYPE TRANSCRIPTIONAL REGULATOR RUTR"/>
    <property type="match status" value="1"/>
</dbReference>
<evidence type="ECO:0000256" key="5">
    <source>
        <dbReference type="PROSITE-ProRule" id="PRU00335"/>
    </source>
</evidence>
<feature type="DNA-binding region" description="H-T-H motif" evidence="5">
    <location>
        <begin position="31"/>
        <end position="50"/>
    </location>
</feature>